<feature type="region of interest" description="Disordered" evidence="5">
    <location>
        <begin position="41"/>
        <end position="60"/>
    </location>
</feature>
<dbReference type="GeneID" id="63740157"/>
<dbReference type="PANTHER" id="PTHR23402:SF1">
    <property type="entry name" value="PYROGLUTAMYL-PEPTIDASE I"/>
    <property type="match status" value="1"/>
</dbReference>
<dbReference type="RefSeq" id="XP_040677479.1">
    <property type="nucleotide sequence ID" value="XM_040824500.1"/>
</dbReference>
<dbReference type="GO" id="GO:0006508">
    <property type="term" value="P:proteolysis"/>
    <property type="evidence" value="ECO:0007669"/>
    <property type="project" value="UniProtKB-KW"/>
</dbReference>
<reference evidence="6 7" key="1">
    <citation type="journal article" date="2014" name="Proc. Natl. Acad. Sci. U.S.A.">
        <title>Trajectory and genomic determinants of fungal-pathogen speciation and host adaptation.</title>
        <authorList>
            <person name="Hu X."/>
            <person name="Xiao G."/>
            <person name="Zheng P."/>
            <person name="Shang Y."/>
            <person name="Su Y."/>
            <person name="Zhang X."/>
            <person name="Liu X."/>
            <person name="Zhan S."/>
            <person name="St Leger R.J."/>
            <person name="Wang C."/>
        </authorList>
    </citation>
    <scope>NUCLEOTIDE SEQUENCE [LARGE SCALE GENOMIC DNA]</scope>
    <source>
        <strain evidence="6 7">ARSEF 1941</strain>
    </source>
</reference>
<dbReference type="HOGENOM" id="CLU_043960_0_0_1"/>
<dbReference type="SUPFAM" id="SSF53182">
    <property type="entry name" value="Pyrrolidone carboxyl peptidase (pyroglutamate aminopeptidase)"/>
    <property type="match status" value="1"/>
</dbReference>
<dbReference type="OrthoDB" id="407146at2759"/>
<dbReference type="PANTHER" id="PTHR23402">
    <property type="entry name" value="PROTEASE FAMILY C15 PYROGLUTAMYL-PEPTIDASE I-RELATED"/>
    <property type="match status" value="1"/>
</dbReference>
<evidence type="ECO:0000256" key="1">
    <source>
        <dbReference type="ARBA" id="ARBA00006641"/>
    </source>
</evidence>
<sequence>MGSQSKDQNELTVLVTAFGAFREQYPVNPSWEIAKGIPPHLTPLGAKDGGGGGSRDPPPRVRILVHPEPIRVNYKVVRDLVPGFWDTDYHGHKIDMAIHIGMAGPRPLYQIERRAHRRGYKTPDVDGELLADGPEGRPDDRDWIWYGLPDEILTEFDVDDVHKRWQAHSSVCLPPFPFFSTAFVGPASFGPTVSFLRVSLAVCSFVLFFFTRANARLVGGERGSEQKDMDLRVSEDPGRYLCDFIYYSSLAQLYKEKRPRKVVFLHVPSDSSEAFVTQGRELAINLIRALVESETAAQTGA</sequence>
<evidence type="ECO:0000256" key="3">
    <source>
        <dbReference type="ARBA" id="ARBA00022801"/>
    </source>
</evidence>
<dbReference type="InterPro" id="IPR016125">
    <property type="entry name" value="Peptidase_C15-like"/>
</dbReference>
<dbReference type="Gene3D" id="3.40.630.20">
    <property type="entry name" value="Peptidase C15, pyroglutamyl peptidase I-like"/>
    <property type="match status" value="1"/>
</dbReference>
<keyword evidence="3" id="KW-0378">Hydrolase</keyword>
<evidence type="ECO:0000256" key="2">
    <source>
        <dbReference type="ARBA" id="ARBA00022670"/>
    </source>
</evidence>
<keyword evidence="4" id="KW-0788">Thiol protease</keyword>
<dbReference type="EMBL" id="AZHE01000015">
    <property type="protein sequence ID" value="KHN96413.1"/>
    <property type="molecule type" value="Genomic_DNA"/>
</dbReference>
<evidence type="ECO:0000313" key="6">
    <source>
        <dbReference type="EMBL" id="KHN96413.1"/>
    </source>
</evidence>
<keyword evidence="2" id="KW-0645">Protease</keyword>
<organism evidence="6 7">
    <name type="scientific">Metarhizium album (strain ARSEF 1941)</name>
    <dbReference type="NCBI Taxonomy" id="1081103"/>
    <lineage>
        <taxon>Eukaryota</taxon>
        <taxon>Fungi</taxon>
        <taxon>Dikarya</taxon>
        <taxon>Ascomycota</taxon>
        <taxon>Pezizomycotina</taxon>
        <taxon>Sordariomycetes</taxon>
        <taxon>Hypocreomycetidae</taxon>
        <taxon>Hypocreales</taxon>
        <taxon>Clavicipitaceae</taxon>
        <taxon>Metarhizium</taxon>
    </lineage>
</organism>
<evidence type="ECO:0000256" key="5">
    <source>
        <dbReference type="SAM" id="MobiDB-lite"/>
    </source>
</evidence>
<dbReference type="STRING" id="1081103.A0A0B2WQX5"/>
<evidence type="ECO:0000313" key="7">
    <source>
        <dbReference type="Proteomes" id="UP000030816"/>
    </source>
</evidence>
<evidence type="ECO:0000256" key="4">
    <source>
        <dbReference type="ARBA" id="ARBA00022807"/>
    </source>
</evidence>
<comment type="caution">
    <text evidence="6">The sequence shown here is derived from an EMBL/GenBank/DDBJ whole genome shotgun (WGS) entry which is preliminary data.</text>
</comment>
<protein>
    <submittedName>
        <fullName evidence="6">Peptidase C15, pyroglutamyl peptidase I-like protein</fullName>
    </submittedName>
</protein>
<accession>A0A0B2WQX5</accession>
<gene>
    <name evidence="6" type="ORF">MAM_05702</name>
</gene>
<keyword evidence="7" id="KW-1185">Reference proteome</keyword>
<dbReference type="InterPro" id="IPR036440">
    <property type="entry name" value="Peptidase_C15-like_sf"/>
</dbReference>
<comment type="similarity">
    <text evidence="1">Belongs to the peptidase C15 family.</text>
</comment>
<dbReference type="Proteomes" id="UP000030816">
    <property type="component" value="Unassembled WGS sequence"/>
</dbReference>
<name>A0A0B2WQX5_METAS</name>
<proteinExistence type="inferred from homology"/>
<dbReference type="GO" id="GO:0008234">
    <property type="term" value="F:cysteine-type peptidase activity"/>
    <property type="evidence" value="ECO:0007669"/>
    <property type="project" value="UniProtKB-KW"/>
</dbReference>
<dbReference type="AlphaFoldDB" id="A0A0B2WQX5"/>